<evidence type="ECO:0000313" key="2">
    <source>
        <dbReference type="EMBL" id="EKM74677.1"/>
    </source>
</evidence>
<organism evidence="1 3">
    <name type="scientific">Agaricus bisporus var. burnettii (strain JB137-S8 / ATCC MYA-4627 / FGSC 10392)</name>
    <name type="common">White button mushroom</name>
    <dbReference type="NCBI Taxonomy" id="597362"/>
    <lineage>
        <taxon>Eukaryota</taxon>
        <taxon>Fungi</taxon>
        <taxon>Dikarya</taxon>
        <taxon>Basidiomycota</taxon>
        <taxon>Agaricomycotina</taxon>
        <taxon>Agaricomycetes</taxon>
        <taxon>Agaricomycetidae</taxon>
        <taxon>Agaricales</taxon>
        <taxon>Agaricineae</taxon>
        <taxon>Agaricaceae</taxon>
        <taxon>Agaricus</taxon>
    </lineage>
</organism>
<dbReference type="EMBL" id="JH971431">
    <property type="protein sequence ID" value="EKM74677.1"/>
    <property type="molecule type" value="Genomic_DNA"/>
</dbReference>
<dbReference type="OrthoDB" id="3186349at2759"/>
<dbReference type="InterPro" id="IPR043502">
    <property type="entry name" value="DNA/RNA_pol_sf"/>
</dbReference>
<reference evidence="1" key="2">
    <citation type="submission" date="2012-08" db="EMBL/GenBank/DDBJ databases">
        <title>The genome sequence of the button mushroom Agaricus bisporus reveals mechanisms governing adaptation to a humic-rich ecological niche.</title>
        <authorList>
            <consortium name="DOE Joint Genome Institute"/>
            <person name="Morin E."/>
            <person name="Kohler A."/>
            <person name="Baker A."/>
            <person name="Foulogne-Oriol M."/>
            <person name="Lombard V."/>
            <person name="Nagy L.G."/>
            <person name="Ohm R.A."/>
            <person name="Patyshakuliyeva A."/>
            <person name="Brun A."/>
            <person name="Aerts A.L."/>
            <person name="Bailey A.M."/>
            <person name="Billette C."/>
            <person name="Coutinho P.M."/>
            <person name="Deakin G."/>
            <person name="Doddapaneni H."/>
            <person name="Floudas D."/>
            <person name="Grimwood J."/>
            <person name="Hilden K."/>
            <person name="Kues U."/>
            <person name="LaButti K.M."/>
            <person name="Lapidus A."/>
            <person name="Lindquist E.A."/>
            <person name="Lucas S.M."/>
            <person name="Lundell T."/>
            <person name="Murat C."/>
            <person name="Riley R.W."/>
            <person name="Salamov A.A."/>
            <person name="Schmutz J."/>
            <person name="Subramanian V."/>
            <person name="Wosten H.A.B."/>
            <person name="Xu J."/>
            <person name="Eastwood D.C."/>
            <person name="Foster G.D."/>
            <person name="Sonnenberg A.S.M."/>
            <person name="Cullen D."/>
            <person name="de Vries R.P."/>
            <person name="Hibbett D.S."/>
            <person name="Henrissat B."/>
            <person name="Burton K.S."/>
            <person name="Kerrigan R.W."/>
            <person name="Challen M.P."/>
            <person name="Grigoriev I.V."/>
            <person name="Martin F."/>
        </authorList>
    </citation>
    <scope>NUCLEOTIDE SEQUENCE</scope>
    <source>
        <strain evidence="1">JB137-s8</strain>
    </source>
</reference>
<name>K5VHZ4_AGABU</name>
<dbReference type="RefSeq" id="XP_007334683.1">
    <property type="nucleotide sequence ID" value="XM_007334621.1"/>
</dbReference>
<keyword evidence="3" id="KW-1185">Reference proteome</keyword>
<dbReference type="RefSeq" id="XP_007335386.1">
    <property type="nucleotide sequence ID" value="XM_007335324.1"/>
</dbReference>
<dbReference type="HOGENOM" id="CLU_142394_1_0_1"/>
<sequence>MSFNKGIRRFIFEHLESTNRILQRMKYAGGTFSGPKTTICADKITIVGFDCSYLGRKPTVDTIGKIMNWGDCENTTDVRAFLGTA</sequence>
<dbReference type="GeneID" id="18829843"/>
<dbReference type="EMBL" id="JH971786">
    <property type="protein sequence ID" value="EKM73974.1"/>
    <property type="molecule type" value="Genomic_DNA"/>
</dbReference>
<dbReference type="KEGG" id="abp:AGABI1DRAFT47569"/>
<evidence type="ECO:0000313" key="3">
    <source>
        <dbReference type="Proteomes" id="UP000008493"/>
    </source>
</evidence>
<dbReference type="KEGG" id="abp:AGABI1DRAFT48826"/>
<protein>
    <submittedName>
        <fullName evidence="1">Uncharacterized protein</fullName>
    </submittedName>
</protein>
<dbReference type="GeneID" id="18829712"/>
<dbReference type="eggNOG" id="ENOG502SDG6">
    <property type="taxonomic scope" value="Eukaryota"/>
</dbReference>
<reference evidence="3" key="1">
    <citation type="journal article" date="2012" name="Proc. Natl. Acad. Sci. U.S.A.">
        <title>Genome sequence of the button mushroom Agaricus bisporus reveals mechanisms governing adaptation to a humic-rich ecological niche.</title>
        <authorList>
            <person name="Morin E."/>
            <person name="Kohler A."/>
            <person name="Baker A.R."/>
            <person name="Foulongne-Oriol M."/>
            <person name="Lombard V."/>
            <person name="Nagy L.G."/>
            <person name="Ohm R.A."/>
            <person name="Patyshakuliyeva A."/>
            <person name="Brun A."/>
            <person name="Aerts A.L."/>
            <person name="Bailey A.M."/>
            <person name="Billette C."/>
            <person name="Coutinho P.M."/>
            <person name="Deakin G."/>
            <person name="Doddapaneni H."/>
            <person name="Floudas D."/>
            <person name="Grimwood J."/>
            <person name="Hilden K."/>
            <person name="Kuees U."/>
            <person name="LaButti K.M."/>
            <person name="Lapidus A."/>
            <person name="Lindquist E.A."/>
            <person name="Lucas S.M."/>
            <person name="Murat C."/>
            <person name="Riley R.W."/>
            <person name="Salamov A.A."/>
            <person name="Schmutz J."/>
            <person name="Subramanian V."/>
            <person name="Woesten H.A.B."/>
            <person name="Xu J."/>
            <person name="Eastwood D.C."/>
            <person name="Foster G.D."/>
            <person name="Sonnenberg A.S."/>
            <person name="Cullen D."/>
            <person name="de Vries R.P."/>
            <person name="Lundell T."/>
            <person name="Hibbett D.S."/>
            <person name="Henrissat B."/>
            <person name="Burton K.S."/>
            <person name="Kerrigan R.W."/>
            <person name="Challen M.P."/>
            <person name="Grigoriev I.V."/>
            <person name="Martin F."/>
        </authorList>
    </citation>
    <scope>NUCLEOTIDE SEQUENCE [LARGE SCALE GENOMIC DNA]</scope>
    <source>
        <strain evidence="3">JB137-S8 / ATCC MYA-4627 / FGSC 10392</strain>
    </source>
</reference>
<proteinExistence type="predicted"/>
<evidence type="ECO:0000313" key="1">
    <source>
        <dbReference type="EMBL" id="EKM73974.1"/>
    </source>
</evidence>
<accession>K5VHZ4</accession>
<dbReference type="InParanoid" id="K5VHZ4"/>
<gene>
    <name evidence="2" type="ORF">AGABI1DRAFT_47569</name>
    <name evidence="1" type="ORF">AGABI1DRAFT_48826</name>
</gene>
<dbReference type="AlphaFoldDB" id="K5VHZ4"/>
<feature type="non-terminal residue" evidence="1">
    <location>
        <position position="85"/>
    </location>
</feature>
<dbReference type="OMA" id="HMETINQ"/>
<dbReference type="SUPFAM" id="SSF56672">
    <property type="entry name" value="DNA/RNA polymerases"/>
    <property type="match status" value="1"/>
</dbReference>
<dbReference type="Proteomes" id="UP000008493">
    <property type="component" value="Unassembled WGS sequence"/>
</dbReference>